<protein>
    <submittedName>
        <fullName evidence="1">Uncharacterized protein</fullName>
    </submittedName>
</protein>
<evidence type="ECO:0000313" key="1">
    <source>
        <dbReference type="EMBL" id="CAH2226297.1"/>
    </source>
</evidence>
<sequence length="108" mass="12805">MRRPLECKYPPWNARVAPEVTRRFHECNKSVRANVERTVIASIRFFTKVQSNLEAQTVPLSWCSMRSKRSFVPISKAIRHQALNKATQFMIFSVYVQSYWRRAEVWAK</sequence>
<dbReference type="AlphaFoldDB" id="A0AAD1R8Q1"/>
<reference evidence="1" key="1">
    <citation type="submission" date="2022-03" db="EMBL/GenBank/DDBJ databases">
        <authorList>
            <person name="Alioto T."/>
            <person name="Alioto T."/>
            <person name="Gomez Garrido J."/>
        </authorList>
    </citation>
    <scope>NUCLEOTIDE SEQUENCE</scope>
</reference>
<accession>A0AAD1R8Q1</accession>
<organism evidence="1 2">
    <name type="scientific">Pelobates cultripes</name>
    <name type="common">Western spadefoot toad</name>
    <dbReference type="NCBI Taxonomy" id="61616"/>
    <lineage>
        <taxon>Eukaryota</taxon>
        <taxon>Metazoa</taxon>
        <taxon>Chordata</taxon>
        <taxon>Craniata</taxon>
        <taxon>Vertebrata</taxon>
        <taxon>Euteleostomi</taxon>
        <taxon>Amphibia</taxon>
        <taxon>Batrachia</taxon>
        <taxon>Anura</taxon>
        <taxon>Pelobatoidea</taxon>
        <taxon>Pelobatidae</taxon>
        <taxon>Pelobates</taxon>
    </lineage>
</organism>
<evidence type="ECO:0000313" key="2">
    <source>
        <dbReference type="Proteomes" id="UP001295444"/>
    </source>
</evidence>
<gene>
    <name evidence="1" type="ORF">PECUL_23A047911</name>
</gene>
<dbReference type="EMBL" id="OW240912">
    <property type="protein sequence ID" value="CAH2226297.1"/>
    <property type="molecule type" value="Genomic_DNA"/>
</dbReference>
<name>A0AAD1R8Q1_PELCU</name>
<proteinExistence type="predicted"/>
<keyword evidence="2" id="KW-1185">Reference proteome</keyword>
<dbReference type="Proteomes" id="UP001295444">
    <property type="component" value="Chromosome 01"/>
</dbReference>